<feature type="compositionally biased region" description="Polar residues" evidence="1">
    <location>
        <begin position="19"/>
        <end position="35"/>
    </location>
</feature>
<proteinExistence type="predicted"/>
<keyword evidence="3" id="KW-1185">Reference proteome</keyword>
<evidence type="ECO:0000313" key="3">
    <source>
        <dbReference type="Proteomes" id="UP001341840"/>
    </source>
</evidence>
<name>A0ABU6YU44_9FABA</name>
<evidence type="ECO:0000256" key="1">
    <source>
        <dbReference type="SAM" id="MobiDB-lite"/>
    </source>
</evidence>
<sequence>MGNQNENAVGNIAPCGIESQETYQSNQQEVNQSEASGNAVNISAFESSWCDDTGHIVEPPIACSHLQDLGCSNQVQPPNVDESDTHVTPTGNVEPPTECSRIPESLVDIENWLFDKDSDPSLNDNGSLPSELINIPSPEWW</sequence>
<comment type="caution">
    <text evidence="2">The sequence shown here is derived from an EMBL/GenBank/DDBJ whole genome shotgun (WGS) entry which is preliminary data.</text>
</comment>
<gene>
    <name evidence="2" type="ORF">PIB30_098157</name>
</gene>
<dbReference type="Proteomes" id="UP001341840">
    <property type="component" value="Unassembled WGS sequence"/>
</dbReference>
<evidence type="ECO:0000313" key="2">
    <source>
        <dbReference type="EMBL" id="MED6213925.1"/>
    </source>
</evidence>
<reference evidence="2 3" key="1">
    <citation type="journal article" date="2023" name="Plants (Basel)">
        <title>Bridging the Gap: Combining Genomics and Transcriptomics Approaches to Understand Stylosanthes scabra, an Orphan Legume from the Brazilian Caatinga.</title>
        <authorList>
            <person name="Ferreira-Neto J.R.C."/>
            <person name="da Silva M.D."/>
            <person name="Binneck E."/>
            <person name="de Melo N.F."/>
            <person name="da Silva R.H."/>
            <person name="de Melo A.L.T.M."/>
            <person name="Pandolfi V."/>
            <person name="Bustamante F.O."/>
            <person name="Brasileiro-Vidal A.C."/>
            <person name="Benko-Iseppon A.M."/>
        </authorList>
    </citation>
    <scope>NUCLEOTIDE SEQUENCE [LARGE SCALE GENOMIC DNA]</scope>
    <source>
        <tissue evidence="2">Leaves</tissue>
    </source>
</reference>
<accession>A0ABU6YU44</accession>
<feature type="region of interest" description="Disordered" evidence="1">
    <location>
        <begin position="116"/>
        <end position="141"/>
    </location>
</feature>
<feature type="region of interest" description="Disordered" evidence="1">
    <location>
        <begin position="74"/>
        <end position="99"/>
    </location>
</feature>
<dbReference type="EMBL" id="JASCZI010244136">
    <property type="protein sequence ID" value="MED6213925.1"/>
    <property type="molecule type" value="Genomic_DNA"/>
</dbReference>
<protein>
    <submittedName>
        <fullName evidence="2">Uncharacterized protein</fullName>
    </submittedName>
</protein>
<organism evidence="2 3">
    <name type="scientific">Stylosanthes scabra</name>
    <dbReference type="NCBI Taxonomy" id="79078"/>
    <lineage>
        <taxon>Eukaryota</taxon>
        <taxon>Viridiplantae</taxon>
        <taxon>Streptophyta</taxon>
        <taxon>Embryophyta</taxon>
        <taxon>Tracheophyta</taxon>
        <taxon>Spermatophyta</taxon>
        <taxon>Magnoliopsida</taxon>
        <taxon>eudicotyledons</taxon>
        <taxon>Gunneridae</taxon>
        <taxon>Pentapetalae</taxon>
        <taxon>rosids</taxon>
        <taxon>fabids</taxon>
        <taxon>Fabales</taxon>
        <taxon>Fabaceae</taxon>
        <taxon>Papilionoideae</taxon>
        <taxon>50 kb inversion clade</taxon>
        <taxon>dalbergioids sensu lato</taxon>
        <taxon>Dalbergieae</taxon>
        <taxon>Pterocarpus clade</taxon>
        <taxon>Stylosanthes</taxon>
    </lineage>
</organism>
<feature type="region of interest" description="Disordered" evidence="1">
    <location>
        <begin position="1"/>
        <end position="35"/>
    </location>
</feature>